<reference evidence="2 3" key="1">
    <citation type="journal article" date="2015" name="Genome Biol. Evol.">
        <title>Comparative Genomics of a Bacterivorous Green Alga Reveals Evolutionary Causalities and Consequences of Phago-Mixotrophic Mode of Nutrition.</title>
        <authorList>
            <person name="Burns J.A."/>
            <person name="Paasch A."/>
            <person name="Narechania A."/>
            <person name="Kim E."/>
        </authorList>
    </citation>
    <scope>NUCLEOTIDE SEQUENCE [LARGE SCALE GENOMIC DNA]</scope>
    <source>
        <strain evidence="2 3">PLY_AMNH</strain>
    </source>
</reference>
<feature type="compositionally biased region" description="Polar residues" evidence="1">
    <location>
        <begin position="1"/>
        <end position="14"/>
    </location>
</feature>
<feature type="region of interest" description="Disordered" evidence="1">
    <location>
        <begin position="1"/>
        <end position="74"/>
    </location>
</feature>
<name>A0AAE0C9D4_9CHLO</name>
<evidence type="ECO:0000256" key="1">
    <source>
        <dbReference type="SAM" id="MobiDB-lite"/>
    </source>
</evidence>
<organism evidence="2 3">
    <name type="scientific">Cymbomonas tetramitiformis</name>
    <dbReference type="NCBI Taxonomy" id="36881"/>
    <lineage>
        <taxon>Eukaryota</taxon>
        <taxon>Viridiplantae</taxon>
        <taxon>Chlorophyta</taxon>
        <taxon>Pyramimonadophyceae</taxon>
        <taxon>Pyramimonadales</taxon>
        <taxon>Pyramimonadaceae</taxon>
        <taxon>Cymbomonas</taxon>
    </lineage>
</organism>
<sequence length="494" mass="54201">MDTMAVSPTPSDQIQLEDIQNYEQWAQEQPASAMQVDPTEHEEKSSPYSSAQSDSPSGSTEVSDLSGRITTDDDHTCDAQTFFHKFGPPLPYEKSDRSAPKRTKVEALTQPLDIFATPGVVQYPPKVIPSARKFLRKISNMPKRQRAEDLPAKYIKEHADKYCVDKRPVVTAEDPPALISKLGVPTEGSDDEEGIHVPLHIRALTGCDLSPEHTTSTGLSSKVGPAADRTILVHGEGLGKGVTLREAACTLAGQFLFKEEHNHPLGHLVDKIKKGARKESERDSGLREVLLLEAVSPTAAQAILQNPYDFGVPTTHIWLPSKNQTEESNRTGVVVIDYKQVLFTSHRSSLVEAIAAHIQKLTASTNKLESLKDIFCLHVGTGQWAPSTWGDPATLIQWKRTGNRTINHYCVLTQPARTAGKADSGAIPPEVTKTLSDLAQQLKLFNDELPSGIQKLRELQLTEDSKTADRHRELLILLGSVVTTQKESSEAAIL</sequence>
<feature type="compositionally biased region" description="Low complexity" evidence="1">
    <location>
        <begin position="46"/>
        <end position="59"/>
    </location>
</feature>
<feature type="compositionally biased region" description="Polar residues" evidence="1">
    <location>
        <begin position="21"/>
        <end position="32"/>
    </location>
</feature>
<comment type="caution">
    <text evidence="2">The sequence shown here is derived from an EMBL/GenBank/DDBJ whole genome shotgun (WGS) entry which is preliminary data.</text>
</comment>
<accession>A0AAE0C9D4</accession>
<dbReference type="EMBL" id="LGRX02026898">
    <property type="protein sequence ID" value="KAK3250129.1"/>
    <property type="molecule type" value="Genomic_DNA"/>
</dbReference>
<gene>
    <name evidence="2" type="ORF">CYMTET_40479</name>
</gene>
<keyword evidence="3" id="KW-1185">Reference proteome</keyword>
<evidence type="ECO:0000313" key="3">
    <source>
        <dbReference type="Proteomes" id="UP001190700"/>
    </source>
</evidence>
<dbReference type="Proteomes" id="UP001190700">
    <property type="component" value="Unassembled WGS sequence"/>
</dbReference>
<dbReference type="AlphaFoldDB" id="A0AAE0C9D4"/>
<evidence type="ECO:0000313" key="2">
    <source>
        <dbReference type="EMBL" id="KAK3250129.1"/>
    </source>
</evidence>
<protein>
    <submittedName>
        <fullName evidence="2">Uncharacterized protein</fullName>
    </submittedName>
</protein>
<proteinExistence type="predicted"/>